<dbReference type="Gene3D" id="2.130.10.10">
    <property type="entry name" value="YVTN repeat-like/Quinoprotein amine dehydrogenase"/>
    <property type="match status" value="1"/>
</dbReference>
<feature type="repeat" description="WD" evidence="15">
    <location>
        <begin position="95"/>
        <end position="138"/>
    </location>
</feature>
<reference evidence="17 18" key="1">
    <citation type="journal article" date="2023" name="Elife">
        <title>Identification of key yeast species and microbe-microbe interactions impacting larval growth of Drosophila in the wild.</title>
        <authorList>
            <person name="Mure A."/>
            <person name="Sugiura Y."/>
            <person name="Maeda R."/>
            <person name="Honda K."/>
            <person name="Sakurai N."/>
            <person name="Takahashi Y."/>
            <person name="Watada M."/>
            <person name="Katoh T."/>
            <person name="Gotoh A."/>
            <person name="Gotoh Y."/>
            <person name="Taniguchi I."/>
            <person name="Nakamura K."/>
            <person name="Hayashi T."/>
            <person name="Katayama T."/>
            <person name="Uemura T."/>
            <person name="Hattori Y."/>
        </authorList>
    </citation>
    <scope>NUCLEOTIDE SEQUENCE [LARGE SCALE GENOMIC DNA]</scope>
    <source>
        <strain evidence="17 18">SC-9</strain>
    </source>
</reference>
<dbReference type="InterPro" id="IPR001680">
    <property type="entry name" value="WD40_rpt"/>
</dbReference>
<comment type="caution">
    <text evidence="17">The sequence shown here is derived from an EMBL/GenBank/DDBJ whole genome shotgun (WGS) entry which is preliminary data.</text>
</comment>
<evidence type="ECO:0000256" key="12">
    <source>
        <dbReference type="ARBA" id="ARBA00023132"/>
    </source>
</evidence>
<dbReference type="GO" id="GO:0032527">
    <property type="term" value="P:protein exit from endoplasmic reticulum"/>
    <property type="evidence" value="ECO:0007669"/>
    <property type="project" value="TreeGrafter"/>
</dbReference>
<evidence type="ECO:0000256" key="15">
    <source>
        <dbReference type="PROSITE-ProRule" id="PRU00221"/>
    </source>
</evidence>
<keyword evidence="18" id="KW-1185">Reference proteome</keyword>
<evidence type="ECO:0000256" key="5">
    <source>
        <dbReference type="ARBA" id="ARBA00022448"/>
    </source>
</evidence>
<protein>
    <submittedName>
        <fullName evidence="17">GTPase-activating protein</fullName>
    </submittedName>
</protein>
<evidence type="ECO:0000256" key="13">
    <source>
        <dbReference type="ARBA" id="ARBA00023242"/>
    </source>
</evidence>
<dbReference type="SUPFAM" id="SSF50978">
    <property type="entry name" value="WD40 repeat-like"/>
    <property type="match status" value="1"/>
</dbReference>
<keyword evidence="8" id="KW-0509">mRNA transport</keyword>
<dbReference type="GO" id="GO:0031080">
    <property type="term" value="C:nuclear pore outer ring"/>
    <property type="evidence" value="ECO:0007669"/>
    <property type="project" value="TreeGrafter"/>
</dbReference>
<dbReference type="GO" id="GO:0005198">
    <property type="term" value="F:structural molecule activity"/>
    <property type="evidence" value="ECO:0007669"/>
    <property type="project" value="InterPro"/>
</dbReference>
<dbReference type="GO" id="GO:0006606">
    <property type="term" value="P:protein import into nucleus"/>
    <property type="evidence" value="ECO:0007669"/>
    <property type="project" value="TreeGrafter"/>
</dbReference>
<evidence type="ECO:0000256" key="3">
    <source>
        <dbReference type="ARBA" id="ARBA00004567"/>
    </source>
</evidence>
<dbReference type="InterPro" id="IPR037363">
    <property type="entry name" value="Sec13/Seh1_fam"/>
</dbReference>
<dbReference type="GO" id="GO:0090114">
    <property type="term" value="P:COPII-coated vesicle budding"/>
    <property type="evidence" value="ECO:0007669"/>
    <property type="project" value="TreeGrafter"/>
</dbReference>
<name>A0AAV5QSK8_9ASCO</name>
<keyword evidence="9" id="KW-0931">ER-Golgi transport</keyword>
<feature type="repeat" description="WD" evidence="15">
    <location>
        <begin position="49"/>
        <end position="82"/>
    </location>
</feature>
<accession>A0AAV5QSK8</accession>
<organism evidence="17 18">
    <name type="scientific">Saccharomycopsis crataegensis</name>
    <dbReference type="NCBI Taxonomy" id="43959"/>
    <lineage>
        <taxon>Eukaryota</taxon>
        <taxon>Fungi</taxon>
        <taxon>Dikarya</taxon>
        <taxon>Ascomycota</taxon>
        <taxon>Saccharomycotina</taxon>
        <taxon>Saccharomycetes</taxon>
        <taxon>Saccharomycopsidaceae</taxon>
        <taxon>Saccharomycopsis</taxon>
    </lineage>
</organism>
<evidence type="ECO:0000256" key="8">
    <source>
        <dbReference type="ARBA" id="ARBA00022816"/>
    </source>
</evidence>
<evidence type="ECO:0000256" key="1">
    <source>
        <dbReference type="ARBA" id="ARBA00004299"/>
    </source>
</evidence>
<dbReference type="PANTHER" id="PTHR11024:SF2">
    <property type="entry name" value="PROTEIN SEC13 HOMOLOG"/>
    <property type="match status" value="1"/>
</dbReference>
<dbReference type="GO" id="GO:0030127">
    <property type="term" value="C:COPII vesicle coat"/>
    <property type="evidence" value="ECO:0007669"/>
    <property type="project" value="TreeGrafter"/>
</dbReference>
<dbReference type="AlphaFoldDB" id="A0AAV5QSK8"/>
<proteinExistence type="inferred from homology"/>
<evidence type="ECO:0000256" key="11">
    <source>
        <dbReference type="ARBA" id="ARBA00023010"/>
    </source>
</evidence>
<dbReference type="PROSITE" id="PS50294">
    <property type="entry name" value="WD_REPEATS_REGION"/>
    <property type="match status" value="1"/>
</dbReference>
<dbReference type="GO" id="GO:0051028">
    <property type="term" value="P:mRNA transport"/>
    <property type="evidence" value="ECO:0007669"/>
    <property type="project" value="UniProtKB-KW"/>
</dbReference>
<keyword evidence="12" id="KW-0906">Nuclear pore complex</keyword>
<keyword evidence="11" id="KW-0811">Translocation</keyword>
<dbReference type="PANTHER" id="PTHR11024">
    <property type="entry name" value="NUCLEAR PORE COMPLEX PROTEIN SEC13 / SEH1 FAMILY MEMBER"/>
    <property type="match status" value="1"/>
</dbReference>
<evidence type="ECO:0000259" key="16">
    <source>
        <dbReference type="Pfam" id="PF12894"/>
    </source>
</evidence>
<dbReference type="GO" id="GO:0032008">
    <property type="term" value="P:positive regulation of TOR signaling"/>
    <property type="evidence" value="ECO:0007669"/>
    <property type="project" value="TreeGrafter"/>
</dbReference>
<dbReference type="GO" id="GO:0005789">
    <property type="term" value="C:endoplasmic reticulum membrane"/>
    <property type="evidence" value="ECO:0007669"/>
    <property type="project" value="UniProtKB-SubCell"/>
</dbReference>
<keyword evidence="10" id="KW-0653">Protein transport</keyword>
<comment type="subcellular location">
    <subcellularLocation>
        <location evidence="1">Cytoplasmic vesicle</location>
        <location evidence="1">COPII-coated vesicle membrane</location>
        <topology evidence="1">Peripheral membrane protein</topology>
        <orientation evidence="1">Cytoplasmic side</orientation>
    </subcellularLocation>
    <subcellularLocation>
        <location evidence="2">Endoplasmic reticulum membrane</location>
        <topology evidence="2">Peripheral membrane protein</topology>
        <orientation evidence="2">Cytoplasmic side</orientation>
    </subcellularLocation>
    <subcellularLocation>
        <location evidence="3">Nucleus</location>
        <location evidence="3">Nuclear pore complex</location>
    </subcellularLocation>
</comment>
<dbReference type="Pfam" id="PF12894">
    <property type="entry name" value="ANAPC4_WD40"/>
    <property type="match status" value="1"/>
</dbReference>
<keyword evidence="14" id="KW-0968">Cytoplasmic vesicle</keyword>
<feature type="domain" description="Anaphase-promoting complex subunit 4-like WD40" evidence="16">
    <location>
        <begin position="69"/>
        <end position="153"/>
    </location>
</feature>
<feature type="repeat" description="WD" evidence="15">
    <location>
        <begin position="205"/>
        <end position="239"/>
    </location>
</feature>
<dbReference type="Pfam" id="PF00400">
    <property type="entry name" value="WD40"/>
    <property type="match status" value="3"/>
</dbReference>
<evidence type="ECO:0000313" key="17">
    <source>
        <dbReference type="EMBL" id="GMM37744.1"/>
    </source>
</evidence>
<evidence type="ECO:0000256" key="14">
    <source>
        <dbReference type="ARBA" id="ARBA00023329"/>
    </source>
</evidence>
<keyword evidence="6 15" id="KW-0853">WD repeat</keyword>
<evidence type="ECO:0000256" key="10">
    <source>
        <dbReference type="ARBA" id="ARBA00022927"/>
    </source>
</evidence>
<evidence type="ECO:0000313" key="18">
    <source>
        <dbReference type="Proteomes" id="UP001360560"/>
    </source>
</evidence>
<dbReference type="FunFam" id="2.130.10.10:FF:000017">
    <property type="entry name" value="SEC13 homolog (S. cerevisiae)"/>
    <property type="match status" value="1"/>
</dbReference>
<dbReference type="GeneID" id="90075719"/>
<dbReference type="Proteomes" id="UP001360560">
    <property type="component" value="Unassembled WGS sequence"/>
</dbReference>
<evidence type="ECO:0000256" key="2">
    <source>
        <dbReference type="ARBA" id="ARBA00004397"/>
    </source>
</evidence>
<evidence type="ECO:0000256" key="7">
    <source>
        <dbReference type="ARBA" id="ARBA00022737"/>
    </source>
</evidence>
<dbReference type="InterPro" id="IPR015943">
    <property type="entry name" value="WD40/YVTN_repeat-like_dom_sf"/>
</dbReference>
<evidence type="ECO:0000256" key="4">
    <source>
        <dbReference type="ARBA" id="ARBA00010102"/>
    </source>
</evidence>
<dbReference type="PROSITE" id="PS50082">
    <property type="entry name" value="WD_REPEATS_2"/>
    <property type="match status" value="3"/>
</dbReference>
<comment type="similarity">
    <text evidence="4">Belongs to the WD repeat SEC13 family.</text>
</comment>
<dbReference type="SMART" id="SM00320">
    <property type="entry name" value="WD40"/>
    <property type="match status" value="6"/>
</dbReference>
<evidence type="ECO:0000256" key="6">
    <source>
        <dbReference type="ARBA" id="ARBA00022574"/>
    </source>
</evidence>
<keyword evidence="7" id="KW-0677">Repeat</keyword>
<gene>
    <name evidence="17" type="ORF">DASC09_050690</name>
</gene>
<dbReference type="RefSeq" id="XP_064854740.1">
    <property type="nucleotide sequence ID" value="XM_064998668.1"/>
</dbReference>
<keyword evidence="5" id="KW-0813">Transport</keyword>
<keyword evidence="13" id="KW-0539">Nucleus</keyword>
<sequence>MTLISNSHESSIHDAALDYYGKRLATCSSDQTIKIFEIEGETHKLVDTLKQHDGAVWQVSWAHPKFGVILASASFDGKVIIWREENGKWKSLLEHTVHKASVNSVEWAPHEYGAVLLCASSDGQVSIFEVKENGTTHNVVFPAHEAGVNSASWAPVSTNKTGTTITSPTEPSEPLKRFVTGGCDNLVKVWNWDSVNNKATLESTLEGHADWVRDVAWSSSVLFKSYIASSSLDKSVIIWTQENNKGPWKKQYLTKDKFAEATWKVSWSLSGNILAVSSADNKITLWKENLSGEWESAGEVDQ</sequence>
<dbReference type="InterPro" id="IPR036322">
    <property type="entry name" value="WD40_repeat_dom_sf"/>
</dbReference>
<dbReference type="InterPro" id="IPR024977">
    <property type="entry name" value="Apc4-like_WD40_dom"/>
</dbReference>
<evidence type="ECO:0000256" key="9">
    <source>
        <dbReference type="ARBA" id="ARBA00022892"/>
    </source>
</evidence>
<dbReference type="EMBL" id="BTFZ01000012">
    <property type="protein sequence ID" value="GMM37744.1"/>
    <property type="molecule type" value="Genomic_DNA"/>
</dbReference>